<name>A0A2G5T2H1_9PELO</name>
<feature type="compositionally biased region" description="Basic and acidic residues" evidence="1">
    <location>
        <begin position="1"/>
        <end position="12"/>
    </location>
</feature>
<gene>
    <name evidence="2" type="primary">Cnig_chr_X.g26295</name>
    <name evidence="2" type="ORF">B9Z55_026295</name>
</gene>
<comment type="caution">
    <text evidence="2">The sequence shown here is derived from an EMBL/GenBank/DDBJ whole genome shotgun (WGS) entry which is preliminary data.</text>
</comment>
<evidence type="ECO:0000313" key="2">
    <source>
        <dbReference type="EMBL" id="PIC21477.1"/>
    </source>
</evidence>
<proteinExistence type="predicted"/>
<feature type="compositionally biased region" description="Polar residues" evidence="1">
    <location>
        <begin position="21"/>
        <end position="39"/>
    </location>
</feature>
<dbReference type="EMBL" id="PDUG01000006">
    <property type="protein sequence ID" value="PIC21477.1"/>
    <property type="molecule type" value="Genomic_DNA"/>
</dbReference>
<protein>
    <submittedName>
        <fullName evidence="2">Uncharacterized protein</fullName>
    </submittedName>
</protein>
<feature type="region of interest" description="Disordered" evidence="1">
    <location>
        <begin position="1"/>
        <end position="92"/>
    </location>
</feature>
<evidence type="ECO:0000313" key="3">
    <source>
        <dbReference type="Proteomes" id="UP000230233"/>
    </source>
</evidence>
<organism evidence="2 3">
    <name type="scientific">Caenorhabditis nigoni</name>
    <dbReference type="NCBI Taxonomy" id="1611254"/>
    <lineage>
        <taxon>Eukaryota</taxon>
        <taxon>Metazoa</taxon>
        <taxon>Ecdysozoa</taxon>
        <taxon>Nematoda</taxon>
        <taxon>Chromadorea</taxon>
        <taxon>Rhabditida</taxon>
        <taxon>Rhabditina</taxon>
        <taxon>Rhabditomorpha</taxon>
        <taxon>Rhabditoidea</taxon>
        <taxon>Rhabditidae</taxon>
        <taxon>Peloderinae</taxon>
        <taxon>Caenorhabditis</taxon>
    </lineage>
</organism>
<feature type="compositionally biased region" description="Basic and acidic residues" evidence="1">
    <location>
        <begin position="58"/>
        <end position="92"/>
    </location>
</feature>
<accession>A0A2G5T2H1</accession>
<dbReference type="Proteomes" id="UP000230233">
    <property type="component" value="Chromosome X"/>
</dbReference>
<keyword evidence="3" id="KW-1185">Reference proteome</keyword>
<dbReference type="OrthoDB" id="10397389at2759"/>
<sequence length="143" mass="16262">MEKSTKSERESTTDGGFGSAKLQTSTATGANTSESSIAESDTKREILLRKTQSFYERNQIREKSSDTDEESKRAEERIRRRESHDKRQDIRMRRAASMQLASIRFEGEESDESSTERFLGSQQARELQALINSIPIRGGQQEP</sequence>
<reference evidence="3" key="1">
    <citation type="submission" date="2017-10" db="EMBL/GenBank/DDBJ databases">
        <title>Rapid genome shrinkage in a self-fertile nematode reveals novel sperm competition proteins.</title>
        <authorList>
            <person name="Yin D."/>
            <person name="Schwarz E.M."/>
            <person name="Thomas C.G."/>
            <person name="Felde R.L."/>
            <person name="Korf I.F."/>
            <person name="Cutter A.D."/>
            <person name="Schartner C.M."/>
            <person name="Ralston E.J."/>
            <person name="Meyer B.J."/>
            <person name="Haag E.S."/>
        </authorList>
    </citation>
    <scope>NUCLEOTIDE SEQUENCE [LARGE SCALE GENOMIC DNA]</scope>
    <source>
        <strain evidence="3">JU1422</strain>
    </source>
</reference>
<evidence type="ECO:0000256" key="1">
    <source>
        <dbReference type="SAM" id="MobiDB-lite"/>
    </source>
</evidence>
<dbReference type="AlphaFoldDB" id="A0A2G5T2H1"/>